<feature type="domain" description="DUF4377" evidence="3">
    <location>
        <begin position="190"/>
        <end position="251"/>
    </location>
</feature>
<dbReference type="RefSeq" id="WP_104598371.1">
    <property type="nucleotide sequence ID" value="NZ_MIGV01000014.1"/>
</dbReference>
<dbReference type="InterPro" id="IPR053147">
    <property type="entry name" value="Hsp_HslJ-like"/>
</dbReference>
<evidence type="ECO:0000256" key="1">
    <source>
        <dbReference type="SAM" id="SignalP"/>
    </source>
</evidence>
<dbReference type="PANTHER" id="PTHR35535">
    <property type="entry name" value="HEAT SHOCK PROTEIN HSLJ"/>
    <property type="match status" value="1"/>
</dbReference>
<evidence type="ECO:0000313" key="4">
    <source>
        <dbReference type="EMBL" id="PPT75630.1"/>
    </source>
</evidence>
<keyword evidence="1" id="KW-0732">Signal</keyword>
<proteinExistence type="predicted"/>
<gene>
    <name evidence="4" type="ORF">XaplCFBP3122_12820</name>
</gene>
<evidence type="ECO:0000259" key="2">
    <source>
        <dbReference type="Pfam" id="PF03724"/>
    </source>
</evidence>
<dbReference type="Proteomes" id="UP000238270">
    <property type="component" value="Unassembled WGS sequence"/>
</dbReference>
<accession>A0A2S6Z3Y5</accession>
<feature type="signal peptide" evidence="1">
    <location>
        <begin position="1"/>
        <end position="22"/>
    </location>
</feature>
<name>A0A2S6Z3Y5_9XANT</name>
<comment type="caution">
    <text evidence="4">The sequence shown here is derived from an EMBL/GenBank/DDBJ whole genome shotgun (WGS) entry which is preliminary data.</text>
</comment>
<dbReference type="InterPro" id="IPR025485">
    <property type="entry name" value="DUF4377"/>
</dbReference>
<sequence length="270" mass="28079">MRAVLFAPALLAAGVTACGSSAAPQAPGSSADAAAAESAAIAAAATDNAPLQATLQAQHWQLQQASDAHGTALRSLFVAGTPPLQLDFSDQRIQVSQTCNALGADYRVAQAHLQIGRVVSSKRLCAQPRRMAQERAASELLSGRFAVALNTAQTTPQLTLTRSDGTRLVFGGVATADTRYGGPGQTLLIEVAADTAPCGSDPARQCLQLREQTADGQPASRDWQTFDGRIEGFEHETGIRTLLRVTHYPAAAGTDGAPVYVLEGMIEASG</sequence>
<dbReference type="InterPro" id="IPR038670">
    <property type="entry name" value="HslJ-like_sf"/>
</dbReference>
<dbReference type="AlphaFoldDB" id="A0A2S6Z3Y5"/>
<evidence type="ECO:0008006" key="6">
    <source>
        <dbReference type="Google" id="ProtNLM"/>
    </source>
</evidence>
<dbReference type="Gene3D" id="2.40.128.270">
    <property type="match status" value="1"/>
</dbReference>
<dbReference type="PANTHER" id="PTHR35535:SF1">
    <property type="entry name" value="HEAT SHOCK PROTEIN HSLJ"/>
    <property type="match status" value="1"/>
</dbReference>
<dbReference type="PROSITE" id="PS51257">
    <property type="entry name" value="PROKAR_LIPOPROTEIN"/>
    <property type="match status" value="1"/>
</dbReference>
<feature type="chain" id="PRO_5015690258" description="META domain-containing protein" evidence="1">
    <location>
        <begin position="23"/>
        <end position="270"/>
    </location>
</feature>
<dbReference type="EMBL" id="MIGV01000014">
    <property type="protein sequence ID" value="PPT75630.1"/>
    <property type="molecule type" value="Genomic_DNA"/>
</dbReference>
<organism evidence="4 5">
    <name type="scientific">Xanthomonas arboricola pv. populi</name>
    <dbReference type="NCBI Taxonomy" id="487823"/>
    <lineage>
        <taxon>Bacteria</taxon>
        <taxon>Pseudomonadati</taxon>
        <taxon>Pseudomonadota</taxon>
        <taxon>Gammaproteobacteria</taxon>
        <taxon>Lysobacterales</taxon>
        <taxon>Lysobacteraceae</taxon>
        <taxon>Xanthomonas</taxon>
    </lineage>
</organism>
<feature type="domain" description="DUF306" evidence="2">
    <location>
        <begin position="53"/>
        <end position="169"/>
    </location>
</feature>
<evidence type="ECO:0000259" key="3">
    <source>
        <dbReference type="Pfam" id="PF14302"/>
    </source>
</evidence>
<evidence type="ECO:0000313" key="5">
    <source>
        <dbReference type="Proteomes" id="UP000238270"/>
    </source>
</evidence>
<dbReference type="Pfam" id="PF14302">
    <property type="entry name" value="DUF4377"/>
    <property type="match status" value="1"/>
</dbReference>
<dbReference type="InterPro" id="IPR005184">
    <property type="entry name" value="DUF306_Meta_HslJ"/>
</dbReference>
<protein>
    <recommendedName>
        <fullName evidence="6">META domain-containing protein</fullName>
    </recommendedName>
</protein>
<dbReference type="Pfam" id="PF03724">
    <property type="entry name" value="META"/>
    <property type="match status" value="1"/>
</dbReference>
<reference evidence="4 5" key="1">
    <citation type="submission" date="2016-08" db="EMBL/GenBank/DDBJ databases">
        <title>Evolution of the type three secretion system and type three effector repertoires in Xanthomonas.</title>
        <authorList>
            <person name="Merda D."/>
            <person name="Briand M."/>
            <person name="Bosis E."/>
            <person name="Rousseau C."/>
            <person name="Portier P."/>
            <person name="Jacques M.-A."/>
            <person name="Fischer-Le Saux M."/>
        </authorList>
    </citation>
    <scope>NUCLEOTIDE SEQUENCE [LARGE SCALE GENOMIC DNA]</scope>
    <source>
        <strain evidence="4 5">CFBP 3122</strain>
    </source>
</reference>